<dbReference type="InterPro" id="IPR053142">
    <property type="entry name" value="PchR_regulatory_protein"/>
</dbReference>
<evidence type="ECO:0000259" key="4">
    <source>
        <dbReference type="PROSITE" id="PS01124"/>
    </source>
</evidence>
<accession>A0ABS9J7J3</accession>
<reference evidence="5 6" key="1">
    <citation type="submission" date="2021-01" db="EMBL/GenBank/DDBJ databases">
        <title>Genome sequencing of Joostella atrarenae M1-2 (= KCTC 23194).</title>
        <authorList>
            <person name="Zakaria M.R."/>
            <person name="Lam M.Q."/>
            <person name="Chong C.S."/>
        </authorList>
    </citation>
    <scope>NUCLEOTIDE SEQUENCE [LARGE SCALE GENOMIC DNA]</scope>
    <source>
        <strain evidence="5 6">M1-2</strain>
    </source>
</reference>
<protein>
    <submittedName>
        <fullName evidence="5">Helix-turn-helix transcriptional regulator</fullName>
    </submittedName>
</protein>
<dbReference type="Pfam" id="PF12833">
    <property type="entry name" value="HTH_18"/>
    <property type="match status" value="1"/>
</dbReference>
<dbReference type="InterPro" id="IPR018060">
    <property type="entry name" value="HTH_AraC"/>
</dbReference>
<gene>
    <name evidence="5" type="ORF">JM658_16340</name>
</gene>
<proteinExistence type="predicted"/>
<keyword evidence="3" id="KW-0804">Transcription</keyword>
<dbReference type="SMART" id="SM00342">
    <property type="entry name" value="HTH_ARAC"/>
    <property type="match status" value="1"/>
</dbReference>
<evidence type="ECO:0000313" key="5">
    <source>
        <dbReference type="EMBL" id="MCF8716401.1"/>
    </source>
</evidence>
<dbReference type="PANTHER" id="PTHR47893:SF1">
    <property type="entry name" value="REGULATORY PROTEIN PCHR"/>
    <property type="match status" value="1"/>
</dbReference>
<evidence type="ECO:0000256" key="3">
    <source>
        <dbReference type="ARBA" id="ARBA00023163"/>
    </source>
</evidence>
<dbReference type="RefSeq" id="WP_236960832.1">
    <property type="nucleotide sequence ID" value="NZ_JAETXX010000018.1"/>
</dbReference>
<feature type="domain" description="HTH araC/xylS-type" evidence="4">
    <location>
        <begin position="227"/>
        <end position="324"/>
    </location>
</feature>
<dbReference type="PANTHER" id="PTHR47893">
    <property type="entry name" value="REGULATORY PROTEIN PCHR"/>
    <property type="match status" value="1"/>
</dbReference>
<dbReference type="PROSITE" id="PS01124">
    <property type="entry name" value="HTH_ARAC_FAMILY_2"/>
    <property type="match status" value="1"/>
</dbReference>
<dbReference type="Gene3D" id="1.10.10.60">
    <property type="entry name" value="Homeodomain-like"/>
    <property type="match status" value="2"/>
</dbReference>
<dbReference type="InterPro" id="IPR009057">
    <property type="entry name" value="Homeodomain-like_sf"/>
</dbReference>
<keyword evidence="1" id="KW-0805">Transcription regulation</keyword>
<keyword evidence="2" id="KW-0238">DNA-binding</keyword>
<name>A0ABS9J7J3_9FLAO</name>
<dbReference type="PRINTS" id="PR00032">
    <property type="entry name" value="HTHARAC"/>
</dbReference>
<dbReference type="SUPFAM" id="SSF46689">
    <property type="entry name" value="Homeodomain-like"/>
    <property type="match status" value="2"/>
</dbReference>
<keyword evidence="6" id="KW-1185">Reference proteome</keyword>
<sequence length="324" mass="37041">MEKLKINKNTNKATEFNFGKTTIKVDNYSTIEANTVFDEEDIKGWYKEAIYNEFKIGYGELSTNKNASLTCNYYDKIIEMIFSVDGSASMKYNGSTQVHDFQKNTHTVLHCKNNYTEITFKDTYSTFVLIQLNASFFEDLIPSESTFNDFKSIISESLTGCIKNVNNTISPKMKLIIEELKTSSLEGPYRKLFIHSKVLELLLLQLDQYKTSEASSTLSENEIVKINNAKEYLLKNYKKPITIQKLAKAVGTNEFTLKKGFKVIFGETVFSCISNLRMNKAKQLLLNNNLSISQVSEIIGYKNPQHFSTAFKKKFGYVPSKLKK</sequence>
<dbReference type="EMBL" id="JAETXX010000018">
    <property type="protein sequence ID" value="MCF8716401.1"/>
    <property type="molecule type" value="Genomic_DNA"/>
</dbReference>
<comment type="caution">
    <text evidence="5">The sequence shown here is derived from an EMBL/GenBank/DDBJ whole genome shotgun (WGS) entry which is preliminary data.</text>
</comment>
<evidence type="ECO:0000256" key="2">
    <source>
        <dbReference type="ARBA" id="ARBA00023125"/>
    </source>
</evidence>
<organism evidence="5 6">
    <name type="scientific">Joostella atrarenae</name>
    <dbReference type="NCBI Taxonomy" id="679257"/>
    <lineage>
        <taxon>Bacteria</taxon>
        <taxon>Pseudomonadati</taxon>
        <taxon>Bacteroidota</taxon>
        <taxon>Flavobacteriia</taxon>
        <taxon>Flavobacteriales</taxon>
        <taxon>Flavobacteriaceae</taxon>
        <taxon>Joostella</taxon>
    </lineage>
</organism>
<evidence type="ECO:0000256" key="1">
    <source>
        <dbReference type="ARBA" id="ARBA00023015"/>
    </source>
</evidence>
<dbReference type="Proteomes" id="UP000829517">
    <property type="component" value="Unassembled WGS sequence"/>
</dbReference>
<dbReference type="InterPro" id="IPR020449">
    <property type="entry name" value="Tscrpt_reg_AraC-type_HTH"/>
</dbReference>
<evidence type="ECO:0000313" key="6">
    <source>
        <dbReference type="Proteomes" id="UP000829517"/>
    </source>
</evidence>